<keyword evidence="1" id="KW-0812">Transmembrane</keyword>
<evidence type="ECO:0008006" key="4">
    <source>
        <dbReference type="Google" id="ProtNLM"/>
    </source>
</evidence>
<feature type="transmembrane region" description="Helical" evidence="1">
    <location>
        <begin position="37"/>
        <end position="59"/>
    </location>
</feature>
<dbReference type="RefSeq" id="WP_344773079.1">
    <property type="nucleotide sequence ID" value="NZ_BAABBX010000002.1"/>
</dbReference>
<evidence type="ECO:0000313" key="3">
    <source>
        <dbReference type="Proteomes" id="UP001500213"/>
    </source>
</evidence>
<keyword evidence="1" id="KW-1133">Transmembrane helix</keyword>
<reference evidence="3" key="1">
    <citation type="journal article" date="2019" name="Int. J. Syst. Evol. Microbiol.">
        <title>The Global Catalogue of Microorganisms (GCM) 10K type strain sequencing project: providing services to taxonomists for standard genome sequencing and annotation.</title>
        <authorList>
            <consortium name="The Broad Institute Genomics Platform"/>
            <consortium name="The Broad Institute Genome Sequencing Center for Infectious Disease"/>
            <person name="Wu L."/>
            <person name="Ma J."/>
        </authorList>
    </citation>
    <scope>NUCLEOTIDE SEQUENCE [LARGE SCALE GENOMIC DNA]</scope>
    <source>
        <strain evidence="3">JCM 17593</strain>
    </source>
</reference>
<keyword evidence="3" id="KW-1185">Reference proteome</keyword>
<proteinExistence type="predicted"/>
<feature type="transmembrane region" description="Helical" evidence="1">
    <location>
        <begin position="12"/>
        <end position="31"/>
    </location>
</feature>
<gene>
    <name evidence="2" type="ORF">GCM10022288_03030</name>
</gene>
<sequence>MPRPRRKPFLRWAPLPWVALLLLMLVTGSLHDMGADAAYVAGIVVTVLFAAALVVGVVVSARRRGPNFTAEGHLATLEGLDLVEVPAMGHPITVADVRRHQIGIGAAIARTSGELRALLVPGAGNWWNLRCDVAVYLLSDDGFHHVGRLGDQAQVAWQSELDELGAHGRYAVVPAVVSGAERSFALDVRLEGLRAGRQGVAA</sequence>
<organism evidence="2 3">
    <name type="scientific">Gryllotalpicola kribbensis</name>
    <dbReference type="NCBI Taxonomy" id="993084"/>
    <lineage>
        <taxon>Bacteria</taxon>
        <taxon>Bacillati</taxon>
        <taxon>Actinomycetota</taxon>
        <taxon>Actinomycetes</taxon>
        <taxon>Micrococcales</taxon>
        <taxon>Microbacteriaceae</taxon>
        <taxon>Gryllotalpicola</taxon>
    </lineage>
</organism>
<comment type="caution">
    <text evidence="2">The sequence shown here is derived from an EMBL/GenBank/DDBJ whole genome shotgun (WGS) entry which is preliminary data.</text>
</comment>
<protein>
    <recommendedName>
        <fullName evidence="4">DUF58 domain-containing protein</fullName>
    </recommendedName>
</protein>
<evidence type="ECO:0000256" key="1">
    <source>
        <dbReference type="SAM" id="Phobius"/>
    </source>
</evidence>
<evidence type="ECO:0000313" key="2">
    <source>
        <dbReference type="EMBL" id="GAA4183557.1"/>
    </source>
</evidence>
<accession>A0ABP8AGH8</accession>
<dbReference type="EMBL" id="BAABBX010000002">
    <property type="protein sequence ID" value="GAA4183557.1"/>
    <property type="molecule type" value="Genomic_DNA"/>
</dbReference>
<keyword evidence="1" id="KW-0472">Membrane</keyword>
<dbReference type="Proteomes" id="UP001500213">
    <property type="component" value="Unassembled WGS sequence"/>
</dbReference>
<name>A0ABP8AGH8_9MICO</name>